<evidence type="ECO:0000256" key="1">
    <source>
        <dbReference type="ARBA" id="ARBA00004167"/>
    </source>
</evidence>
<sequence length="167" mass="16651">MKNYKKGLSRVRCGGSKGFTLIELLVVIAIIGILSGIVLTSLGSARNKGKDASAKASMSSMRAQAELGVTDSGTYAVNLCAAAASVSGSLLTLKTAVQTQVPAANVVQCGQDTAVGVAPTKWGAAVVLNDGTTYCVDSTGYAGVSTAAAATEIVTGVSSTDVVCDNA</sequence>
<protein>
    <recommendedName>
        <fullName evidence="9">Type II secretion system protein GspH</fullName>
    </recommendedName>
</protein>
<keyword evidence="5 6" id="KW-0472">Membrane</keyword>
<organism evidence="7 8">
    <name type="scientific">Candidatus Vogelbacteria bacterium RIFOXYD1_FULL_51_18</name>
    <dbReference type="NCBI Taxonomy" id="1802440"/>
    <lineage>
        <taxon>Bacteria</taxon>
        <taxon>Candidatus Vogeliibacteriota</taxon>
    </lineage>
</organism>
<dbReference type="InterPro" id="IPR012902">
    <property type="entry name" value="N_methyl_site"/>
</dbReference>
<dbReference type="PANTHER" id="PTHR30093:SF44">
    <property type="entry name" value="TYPE II SECRETION SYSTEM CORE PROTEIN G"/>
    <property type="match status" value="1"/>
</dbReference>
<dbReference type="STRING" id="1802440.A2569_02065"/>
<reference evidence="7 8" key="1">
    <citation type="journal article" date="2016" name="Nat. Commun.">
        <title>Thousands of microbial genomes shed light on interconnected biogeochemical processes in an aquifer system.</title>
        <authorList>
            <person name="Anantharaman K."/>
            <person name="Brown C.T."/>
            <person name="Hug L.A."/>
            <person name="Sharon I."/>
            <person name="Castelle C.J."/>
            <person name="Probst A.J."/>
            <person name="Thomas B.C."/>
            <person name="Singh A."/>
            <person name="Wilkins M.J."/>
            <person name="Karaoz U."/>
            <person name="Brodie E.L."/>
            <person name="Williams K.H."/>
            <person name="Hubbard S.S."/>
            <person name="Banfield J.F."/>
        </authorList>
    </citation>
    <scope>NUCLEOTIDE SEQUENCE [LARGE SCALE GENOMIC DNA]</scope>
</reference>
<dbReference type="NCBIfam" id="TIGR02532">
    <property type="entry name" value="IV_pilin_GFxxxE"/>
    <property type="match status" value="1"/>
</dbReference>
<dbReference type="PROSITE" id="PS00409">
    <property type="entry name" value="PROKAR_NTER_METHYL"/>
    <property type="match status" value="1"/>
</dbReference>
<evidence type="ECO:0000256" key="3">
    <source>
        <dbReference type="ARBA" id="ARBA00022692"/>
    </source>
</evidence>
<dbReference type="Pfam" id="PF07963">
    <property type="entry name" value="N_methyl"/>
    <property type="match status" value="1"/>
</dbReference>
<keyword evidence="2" id="KW-0488">Methylation</keyword>
<gene>
    <name evidence="7" type="ORF">A2569_02065</name>
</gene>
<accession>A0A1G2QJ26</accession>
<feature type="transmembrane region" description="Helical" evidence="6">
    <location>
        <begin position="21"/>
        <end position="43"/>
    </location>
</feature>
<dbReference type="GO" id="GO:0016020">
    <property type="term" value="C:membrane"/>
    <property type="evidence" value="ECO:0007669"/>
    <property type="project" value="UniProtKB-SubCell"/>
</dbReference>
<dbReference type="SUPFAM" id="SSF54523">
    <property type="entry name" value="Pili subunits"/>
    <property type="match status" value="1"/>
</dbReference>
<dbReference type="AlphaFoldDB" id="A0A1G2QJ26"/>
<evidence type="ECO:0000256" key="4">
    <source>
        <dbReference type="ARBA" id="ARBA00022989"/>
    </source>
</evidence>
<comment type="caution">
    <text evidence="7">The sequence shown here is derived from an EMBL/GenBank/DDBJ whole genome shotgun (WGS) entry which is preliminary data.</text>
</comment>
<evidence type="ECO:0000256" key="5">
    <source>
        <dbReference type="ARBA" id="ARBA00023136"/>
    </source>
</evidence>
<evidence type="ECO:0008006" key="9">
    <source>
        <dbReference type="Google" id="ProtNLM"/>
    </source>
</evidence>
<keyword evidence="4 6" id="KW-1133">Transmembrane helix</keyword>
<name>A0A1G2QJ26_9BACT</name>
<dbReference type="PANTHER" id="PTHR30093">
    <property type="entry name" value="GENERAL SECRETION PATHWAY PROTEIN G"/>
    <property type="match status" value="1"/>
</dbReference>
<proteinExistence type="predicted"/>
<dbReference type="InterPro" id="IPR045584">
    <property type="entry name" value="Pilin-like"/>
</dbReference>
<dbReference type="EMBL" id="MHTL01000012">
    <property type="protein sequence ID" value="OHA60536.1"/>
    <property type="molecule type" value="Genomic_DNA"/>
</dbReference>
<dbReference type="Proteomes" id="UP000177090">
    <property type="component" value="Unassembled WGS sequence"/>
</dbReference>
<dbReference type="Gene3D" id="3.30.700.10">
    <property type="entry name" value="Glycoprotein, Type 4 Pilin"/>
    <property type="match status" value="1"/>
</dbReference>
<comment type="subcellular location">
    <subcellularLocation>
        <location evidence="1">Membrane</location>
        <topology evidence="1">Single-pass membrane protein</topology>
    </subcellularLocation>
</comment>
<keyword evidence="3 6" id="KW-0812">Transmembrane</keyword>
<evidence type="ECO:0000256" key="2">
    <source>
        <dbReference type="ARBA" id="ARBA00022481"/>
    </source>
</evidence>
<evidence type="ECO:0000256" key="6">
    <source>
        <dbReference type="SAM" id="Phobius"/>
    </source>
</evidence>
<evidence type="ECO:0000313" key="8">
    <source>
        <dbReference type="Proteomes" id="UP000177090"/>
    </source>
</evidence>
<evidence type="ECO:0000313" key="7">
    <source>
        <dbReference type="EMBL" id="OHA60536.1"/>
    </source>
</evidence>